<evidence type="ECO:0008006" key="4">
    <source>
        <dbReference type="Google" id="ProtNLM"/>
    </source>
</evidence>
<dbReference type="Proteomes" id="UP000195141">
    <property type="component" value="Chromosome"/>
</dbReference>
<dbReference type="AlphaFoldDB" id="A0A242K1G0"/>
<dbReference type="EMBL" id="NGMM01000007">
    <property type="protein sequence ID" value="OTP11499.1"/>
    <property type="molecule type" value="Genomic_DNA"/>
</dbReference>
<protein>
    <recommendedName>
        <fullName evidence="4">C2H2-type domain-containing protein</fullName>
    </recommendedName>
</protein>
<reference evidence="1" key="1">
    <citation type="submission" date="2017-05" db="EMBL/GenBank/DDBJ databases">
        <title>The Genome Sequence of Enterococcus sp. 9E7_DIV0242.</title>
        <authorList>
            <consortium name="The Broad Institute Genomics Platform"/>
            <consortium name="The Broad Institute Genomic Center for Infectious Diseases"/>
            <person name="Earl A."/>
            <person name="Manson A."/>
            <person name="Schwartman J."/>
            <person name="Gilmore M."/>
            <person name="Abouelleil A."/>
            <person name="Cao P."/>
            <person name="Chapman S."/>
            <person name="Cusick C."/>
            <person name="Shea T."/>
            <person name="Young S."/>
            <person name="Neafsey D."/>
            <person name="Nusbaum C."/>
            <person name="Birren B."/>
        </authorList>
    </citation>
    <scope>NUCLEOTIDE SEQUENCE [LARGE SCALE GENOMIC DNA]</scope>
    <source>
        <strain evidence="1">9E7_DIV0242</strain>
    </source>
</reference>
<reference evidence="2" key="3">
    <citation type="submission" date="2024-03" db="EMBL/GenBank/DDBJ databases">
        <title>The Genome Sequence of Enterococcus sp. DIV0242b.</title>
        <authorList>
            <consortium name="The Broad Institute Genomics Platform"/>
            <consortium name="The Broad Institute Microbial Omics Core"/>
            <consortium name="The Broad Institute Genomic Center for Infectious Diseases"/>
            <person name="Earl A."/>
            <person name="Manson A."/>
            <person name="Gilmore M."/>
            <person name="Schwartman J."/>
            <person name="Shea T."/>
            <person name="Abouelleil A."/>
            <person name="Cao P."/>
            <person name="Chapman S."/>
            <person name="Cusick C."/>
            <person name="Young S."/>
            <person name="Neafsey D."/>
            <person name="Nusbaum C."/>
            <person name="Birren B."/>
        </authorList>
    </citation>
    <scope>NUCLEOTIDE SEQUENCE</scope>
    <source>
        <strain evidence="2">9E7_DIV0242</strain>
    </source>
</reference>
<sequence length="55" mass="6489">MNEMSCPLCGKKFTYEEVRMIDRHVKKKMPIVCPYCDQVAKSKLSHGYFVTYKIL</sequence>
<evidence type="ECO:0000313" key="2">
    <source>
        <dbReference type="EMBL" id="WYJ91536.1"/>
    </source>
</evidence>
<organism evidence="1">
    <name type="scientific">Candidatus Enterococcus clewellii</name>
    <dbReference type="NCBI Taxonomy" id="1834193"/>
    <lineage>
        <taxon>Bacteria</taxon>
        <taxon>Bacillati</taxon>
        <taxon>Bacillota</taxon>
        <taxon>Bacilli</taxon>
        <taxon>Lactobacillales</taxon>
        <taxon>Enterococcaceae</taxon>
        <taxon>Enterococcus</taxon>
    </lineage>
</organism>
<gene>
    <name evidence="2" type="ORF">A5888_003304</name>
    <name evidence="1" type="ORF">A5888_003598</name>
</gene>
<name>A0A242K1G0_9ENTE</name>
<evidence type="ECO:0000313" key="3">
    <source>
        <dbReference type="Proteomes" id="UP000195141"/>
    </source>
</evidence>
<accession>A0A242K1G0</accession>
<proteinExistence type="predicted"/>
<reference evidence="2" key="2">
    <citation type="submission" date="2017-05" db="EMBL/GenBank/DDBJ databases">
        <authorList>
            <consortium name="The Broad Institute Genomics Platform"/>
            <consortium name="The Broad Institute Genomic Center for Infectious Diseases"/>
            <person name="Earl A."/>
            <person name="Manson A."/>
            <person name="Schwartman J."/>
            <person name="Gilmore M."/>
            <person name="Abouelleil A."/>
            <person name="Cao P."/>
            <person name="Chapman S."/>
            <person name="Cusick C."/>
            <person name="Shea T."/>
            <person name="Young S."/>
            <person name="Neafsey D."/>
            <person name="Nusbaum C."/>
            <person name="Birren B."/>
        </authorList>
    </citation>
    <scope>NUCLEOTIDE SEQUENCE</scope>
    <source>
        <strain evidence="2">9E7_DIV0242</strain>
    </source>
</reference>
<keyword evidence="3" id="KW-1185">Reference proteome</keyword>
<dbReference type="RefSeq" id="WP_170924873.1">
    <property type="nucleotide sequence ID" value="NZ_CP147247.1"/>
</dbReference>
<evidence type="ECO:0000313" key="1">
    <source>
        <dbReference type="EMBL" id="OTP11499.1"/>
    </source>
</evidence>
<dbReference type="EMBL" id="CP147247">
    <property type="protein sequence ID" value="WYJ91536.1"/>
    <property type="molecule type" value="Genomic_DNA"/>
</dbReference>